<evidence type="ECO:0000313" key="2">
    <source>
        <dbReference type="Proteomes" id="UP000828390"/>
    </source>
</evidence>
<protein>
    <submittedName>
        <fullName evidence="1">Uncharacterized protein</fullName>
    </submittedName>
</protein>
<comment type="caution">
    <text evidence="1">The sequence shown here is derived from an EMBL/GenBank/DDBJ whole genome shotgun (WGS) entry which is preliminary data.</text>
</comment>
<gene>
    <name evidence="1" type="ORF">DPMN_171406</name>
</gene>
<sequence>MNNDERIDSKEETQCEEFTTILKAEGHPYPRVHLRWESEFEYLLDIRPRTLSMPTKNSYTKPLFYHKKPRHYRSHAAFHTDDHHLVRIFEMSSKGQLVKKSDSMWSRSTNSIESSEGDVFVNVSPTKTSGLSHRGLEEGDGPSKPYSVLVIGHSEVGKTALCQQFQTSEYLGGFNTSLGK</sequence>
<keyword evidence="2" id="KW-1185">Reference proteome</keyword>
<organism evidence="1 2">
    <name type="scientific">Dreissena polymorpha</name>
    <name type="common">Zebra mussel</name>
    <name type="synonym">Mytilus polymorpha</name>
    <dbReference type="NCBI Taxonomy" id="45954"/>
    <lineage>
        <taxon>Eukaryota</taxon>
        <taxon>Metazoa</taxon>
        <taxon>Spiralia</taxon>
        <taxon>Lophotrochozoa</taxon>
        <taxon>Mollusca</taxon>
        <taxon>Bivalvia</taxon>
        <taxon>Autobranchia</taxon>
        <taxon>Heteroconchia</taxon>
        <taxon>Euheterodonta</taxon>
        <taxon>Imparidentia</taxon>
        <taxon>Neoheterodontei</taxon>
        <taxon>Myida</taxon>
        <taxon>Dreissenoidea</taxon>
        <taxon>Dreissenidae</taxon>
        <taxon>Dreissena</taxon>
    </lineage>
</organism>
<reference evidence="1" key="2">
    <citation type="submission" date="2020-11" db="EMBL/GenBank/DDBJ databases">
        <authorList>
            <person name="McCartney M.A."/>
            <person name="Auch B."/>
            <person name="Kono T."/>
            <person name="Mallez S."/>
            <person name="Becker A."/>
            <person name="Gohl D.M."/>
            <person name="Silverstein K.A.T."/>
            <person name="Koren S."/>
            <person name="Bechman K.B."/>
            <person name="Herman A."/>
            <person name="Abrahante J.E."/>
            <person name="Garbe J."/>
        </authorList>
    </citation>
    <scope>NUCLEOTIDE SEQUENCE</scope>
    <source>
        <strain evidence="1">Duluth1</strain>
        <tissue evidence="1">Whole animal</tissue>
    </source>
</reference>
<dbReference type="AlphaFoldDB" id="A0A9D4E0D3"/>
<proteinExistence type="predicted"/>
<dbReference type="Proteomes" id="UP000828390">
    <property type="component" value="Unassembled WGS sequence"/>
</dbReference>
<reference evidence="1" key="1">
    <citation type="journal article" date="2019" name="bioRxiv">
        <title>The Genome of the Zebra Mussel, Dreissena polymorpha: A Resource for Invasive Species Research.</title>
        <authorList>
            <person name="McCartney M.A."/>
            <person name="Auch B."/>
            <person name="Kono T."/>
            <person name="Mallez S."/>
            <person name="Zhang Y."/>
            <person name="Obille A."/>
            <person name="Becker A."/>
            <person name="Abrahante J.E."/>
            <person name="Garbe J."/>
            <person name="Badalamenti J.P."/>
            <person name="Herman A."/>
            <person name="Mangelson H."/>
            <person name="Liachko I."/>
            <person name="Sullivan S."/>
            <person name="Sone E.D."/>
            <person name="Koren S."/>
            <person name="Silverstein K.A.T."/>
            <person name="Beckman K.B."/>
            <person name="Gohl D.M."/>
        </authorList>
    </citation>
    <scope>NUCLEOTIDE SEQUENCE</scope>
    <source>
        <strain evidence="1">Duluth1</strain>
        <tissue evidence="1">Whole animal</tissue>
    </source>
</reference>
<name>A0A9D4E0D3_DREPO</name>
<dbReference type="EMBL" id="JAIWYP010000009">
    <property type="protein sequence ID" value="KAH3770125.1"/>
    <property type="molecule type" value="Genomic_DNA"/>
</dbReference>
<evidence type="ECO:0000313" key="1">
    <source>
        <dbReference type="EMBL" id="KAH3770125.1"/>
    </source>
</evidence>
<accession>A0A9D4E0D3</accession>